<keyword evidence="1" id="KW-1133">Transmembrane helix</keyword>
<sequence length="166" mass="17211">MSSTSNGLQAARRRRRIRATVVLGIAAILVIAGLVYAVRNISPPSAAPTGPSTPSCTTLALPQALAKLNVYNASDTSGSARDVAAKFASGGFDIGSISNDPYKQRVDGVAQIRFGATGEDFARRYVLPRVPGATLARDGRSDSSVDLVLGKEFKADVPTASPSTSC</sequence>
<dbReference type="RefSeq" id="WP_179478531.1">
    <property type="nucleotide sequence ID" value="NZ_JACCFW010000001.1"/>
</dbReference>
<evidence type="ECO:0000259" key="2">
    <source>
        <dbReference type="Pfam" id="PF13399"/>
    </source>
</evidence>
<dbReference type="EMBL" id="JACCFW010000001">
    <property type="protein sequence ID" value="NYJ73337.1"/>
    <property type="molecule type" value="Genomic_DNA"/>
</dbReference>
<reference evidence="3 4" key="1">
    <citation type="submission" date="2020-07" db="EMBL/GenBank/DDBJ databases">
        <title>Sequencing the genomes of 1000 actinobacteria strains.</title>
        <authorList>
            <person name="Klenk H.-P."/>
        </authorList>
    </citation>
    <scope>NUCLEOTIDE SEQUENCE [LARGE SCALE GENOMIC DNA]</scope>
    <source>
        <strain evidence="3 4">DSM 29531</strain>
    </source>
</reference>
<keyword evidence="4" id="KW-1185">Reference proteome</keyword>
<dbReference type="Pfam" id="PF13399">
    <property type="entry name" value="LytR_C"/>
    <property type="match status" value="1"/>
</dbReference>
<comment type="caution">
    <text evidence="3">The sequence shown here is derived from an EMBL/GenBank/DDBJ whole genome shotgun (WGS) entry which is preliminary data.</text>
</comment>
<protein>
    <recommendedName>
        <fullName evidence="2">LytR/CpsA/Psr regulator C-terminal domain-containing protein</fullName>
    </recommendedName>
</protein>
<proteinExistence type="predicted"/>
<feature type="domain" description="LytR/CpsA/Psr regulator C-terminal" evidence="2">
    <location>
        <begin position="67"/>
        <end position="153"/>
    </location>
</feature>
<dbReference type="AlphaFoldDB" id="A0A853D9S0"/>
<dbReference type="Gene3D" id="3.30.70.2390">
    <property type="match status" value="1"/>
</dbReference>
<keyword evidence="1" id="KW-0812">Transmembrane</keyword>
<evidence type="ECO:0000313" key="4">
    <source>
        <dbReference type="Proteomes" id="UP000571817"/>
    </source>
</evidence>
<evidence type="ECO:0000313" key="3">
    <source>
        <dbReference type="EMBL" id="NYJ73337.1"/>
    </source>
</evidence>
<gene>
    <name evidence="3" type="ORF">HNR15_000300</name>
</gene>
<evidence type="ECO:0000256" key="1">
    <source>
        <dbReference type="SAM" id="Phobius"/>
    </source>
</evidence>
<keyword evidence="1" id="KW-0472">Membrane</keyword>
<dbReference type="Proteomes" id="UP000571817">
    <property type="component" value="Unassembled WGS sequence"/>
</dbReference>
<accession>A0A853D9S0</accession>
<feature type="transmembrane region" description="Helical" evidence="1">
    <location>
        <begin position="21"/>
        <end position="38"/>
    </location>
</feature>
<name>A0A853D9S0_9MICO</name>
<organism evidence="3 4">
    <name type="scientific">Allobranchiibius huperziae</name>
    <dbReference type="NCBI Taxonomy" id="1874116"/>
    <lineage>
        <taxon>Bacteria</taxon>
        <taxon>Bacillati</taxon>
        <taxon>Actinomycetota</taxon>
        <taxon>Actinomycetes</taxon>
        <taxon>Micrococcales</taxon>
        <taxon>Dermacoccaceae</taxon>
        <taxon>Allobranchiibius</taxon>
    </lineage>
</organism>
<dbReference type="InterPro" id="IPR027381">
    <property type="entry name" value="LytR/CpsA/Psr_C"/>
</dbReference>